<dbReference type="SMART" id="SM00829">
    <property type="entry name" value="PKS_ER"/>
    <property type="match status" value="1"/>
</dbReference>
<reference evidence="7 8" key="1">
    <citation type="submission" date="2020-05" db="EMBL/GenBank/DDBJ databases">
        <title>Genomic Encyclopedia of Type Strains, Phase III (KMG-III): the genomes of soil and plant-associated and newly described type strains.</title>
        <authorList>
            <person name="Whitman W."/>
        </authorList>
    </citation>
    <scope>NUCLEOTIDE SEQUENCE [LARGE SCALE GENOMIC DNA]</scope>
    <source>
        <strain evidence="7 8">KCTC 19046</strain>
    </source>
</reference>
<dbReference type="GO" id="GO:0004022">
    <property type="term" value="F:alcohol dehydrogenase (NAD+) activity"/>
    <property type="evidence" value="ECO:0007669"/>
    <property type="project" value="UniProtKB-EC"/>
</dbReference>
<dbReference type="SUPFAM" id="SSF50129">
    <property type="entry name" value="GroES-like"/>
    <property type="match status" value="1"/>
</dbReference>
<dbReference type="InterPro" id="IPR011032">
    <property type="entry name" value="GroES-like_sf"/>
</dbReference>
<evidence type="ECO:0000256" key="3">
    <source>
        <dbReference type="ARBA" id="ARBA00022833"/>
    </source>
</evidence>
<evidence type="ECO:0000256" key="1">
    <source>
        <dbReference type="ARBA" id="ARBA00001947"/>
    </source>
</evidence>
<accession>A0ABX2A2F7</accession>
<dbReference type="Proteomes" id="UP000757540">
    <property type="component" value="Unassembled WGS sequence"/>
</dbReference>
<proteinExistence type="inferred from homology"/>
<protein>
    <submittedName>
        <fullName evidence="7">Alcohol dehydrogenase</fullName>
        <ecNumber evidence="7">1.1.1.1</ecNumber>
    </submittedName>
</protein>
<dbReference type="InterPro" id="IPR013149">
    <property type="entry name" value="ADH-like_C"/>
</dbReference>
<comment type="similarity">
    <text evidence="5">Belongs to the zinc-containing alcohol dehydrogenase family.</text>
</comment>
<organism evidence="7 8">
    <name type="scientific">Isoptericola halotolerans</name>
    <dbReference type="NCBI Taxonomy" id="300560"/>
    <lineage>
        <taxon>Bacteria</taxon>
        <taxon>Bacillati</taxon>
        <taxon>Actinomycetota</taxon>
        <taxon>Actinomycetes</taxon>
        <taxon>Micrococcales</taxon>
        <taxon>Promicromonosporaceae</taxon>
        <taxon>Isoptericola</taxon>
    </lineage>
</organism>
<dbReference type="EMBL" id="JABEZU010000001">
    <property type="protein sequence ID" value="NOV96746.1"/>
    <property type="molecule type" value="Genomic_DNA"/>
</dbReference>
<comment type="caution">
    <text evidence="7">The sequence shown here is derived from an EMBL/GenBank/DDBJ whole genome shotgun (WGS) entry which is preliminary data.</text>
</comment>
<dbReference type="InterPro" id="IPR050129">
    <property type="entry name" value="Zn_alcohol_dh"/>
</dbReference>
<gene>
    <name evidence="7" type="ORF">HDG69_001299</name>
</gene>
<dbReference type="InterPro" id="IPR002328">
    <property type="entry name" value="ADH_Zn_CS"/>
</dbReference>
<evidence type="ECO:0000256" key="5">
    <source>
        <dbReference type="RuleBase" id="RU361277"/>
    </source>
</evidence>
<sequence length="352" mass="36478">MSRPMRALAFDRFGGLVSVRELPRPAAPDGGVVVQVHATGLCLSDWHAWAGHDPDITAFPHVPGHELAGTVAAVGAGVGRWRVGDRVTAPFVCGCGRCTWCRDGDAQVCPDQTQPGFTHHGSYAEEVVLHAADHNLVAVPDGVTSVAAASLGCRFATAYRAVVHRARVRAGERVVVVGAGGVGLSAVMVAAARGAQVVAVDRNPRALEAARRAGAEHTVLADPGTDVVAGVHEVLDGGAHVALDAVGTETTCATAVHSLRRRGRHVQVGLLPAAAGHPRVPMDRVIAFELDVLGSHGMAAADYPEMLALVADGTLRPQDLVGQVVGMDVAADLLPALRDAPRAGMSVLDPRR</sequence>
<name>A0ABX2A2F7_9MICO</name>
<dbReference type="InterPro" id="IPR020843">
    <property type="entry name" value="ER"/>
</dbReference>
<dbReference type="Pfam" id="PF08240">
    <property type="entry name" value="ADH_N"/>
    <property type="match status" value="1"/>
</dbReference>
<evidence type="ECO:0000256" key="4">
    <source>
        <dbReference type="ARBA" id="ARBA00023002"/>
    </source>
</evidence>
<comment type="cofactor">
    <cofactor evidence="1 5">
        <name>Zn(2+)</name>
        <dbReference type="ChEBI" id="CHEBI:29105"/>
    </cofactor>
</comment>
<feature type="domain" description="Enoyl reductase (ER)" evidence="6">
    <location>
        <begin position="15"/>
        <end position="348"/>
    </location>
</feature>
<keyword evidence="3 5" id="KW-0862">Zinc</keyword>
<keyword evidence="2 5" id="KW-0479">Metal-binding</keyword>
<evidence type="ECO:0000313" key="7">
    <source>
        <dbReference type="EMBL" id="NOV96746.1"/>
    </source>
</evidence>
<dbReference type="SUPFAM" id="SSF51735">
    <property type="entry name" value="NAD(P)-binding Rossmann-fold domains"/>
    <property type="match status" value="1"/>
</dbReference>
<dbReference type="InterPro" id="IPR036291">
    <property type="entry name" value="NAD(P)-bd_dom_sf"/>
</dbReference>
<evidence type="ECO:0000259" key="6">
    <source>
        <dbReference type="SMART" id="SM00829"/>
    </source>
</evidence>
<keyword evidence="8" id="KW-1185">Reference proteome</keyword>
<keyword evidence="4 7" id="KW-0560">Oxidoreductase</keyword>
<dbReference type="Gene3D" id="3.90.180.10">
    <property type="entry name" value="Medium-chain alcohol dehydrogenases, catalytic domain"/>
    <property type="match status" value="1"/>
</dbReference>
<dbReference type="PROSITE" id="PS00059">
    <property type="entry name" value="ADH_ZINC"/>
    <property type="match status" value="1"/>
</dbReference>
<dbReference type="Pfam" id="PF00107">
    <property type="entry name" value="ADH_zinc_N"/>
    <property type="match status" value="1"/>
</dbReference>
<evidence type="ECO:0000313" key="8">
    <source>
        <dbReference type="Proteomes" id="UP000757540"/>
    </source>
</evidence>
<dbReference type="EC" id="1.1.1.1" evidence="7"/>
<evidence type="ECO:0000256" key="2">
    <source>
        <dbReference type="ARBA" id="ARBA00022723"/>
    </source>
</evidence>
<dbReference type="PANTHER" id="PTHR43401">
    <property type="entry name" value="L-THREONINE 3-DEHYDROGENASE"/>
    <property type="match status" value="1"/>
</dbReference>
<dbReference type="PANTHER" id="PTHR43401:SF5">
    <property type="entry name" value="ALCOHOL DEHYDROGENASE-RELATED"/>
    <property type="match status" value="1"/>
</dbReference>
<dbReference type="InterPro" id="IPR013154">
    <property type="entry name" value="ADH-like_N"/>
</dbReference>